<name>A0A812MTQ6_9DINO</name>
<reference evidence="2" key="1">
    <citation type="submission" date="2021-02" db="EMBL/GenBank/DDBJ databases">
        <authorList>
            <person name="Dougan E. K."/>
            <person name="Rhodes N."/>
            <person name="Thang M."/>
            <person name="Chan C."/>
        </authorList>
    </citation>
    <scope>NUCLEOTIDE SEQUENCE</scope>
</reference>
<evidence type="ECO:0000313" key="2">
    <source>
        <dbReference type="EMBL" id="CAE7282207.1"/>
    </source>
</evidence>
<dbReference type="EMBL" id="CAJNDS010001824">
    <property type="protein sequence ID" value="CAE7282207.1"/>
    <property type="molecule type" value="Genomic_DNA"/>
</dbReference>
<comment type="caution">
    <text evidence="2">The sequence shown here is derived from an EMBL/GenBank/DDBJ whole genome shotgun (WGS) entry which is preliminary data.</text>
</comment>
<dbReference type="SMART" id="SM00228">
    <property type="entry name" value="PDZ"/>
    <property type="match status" value="1"/>
</dbReference>
<dbReference type="SUPFAM" id="SSF52096">
    <property type="entry name" value="ClpP/crotonase"/>
    <property type="match status" value="1"/>
</dbReference>
<proteinExistence type="predicted"/>
<dbReference type="InterPro" id="IPR001478">
    <property type="entry name" value="PDZ"/>
</dbReference>
<dbReference type="SMART" id="SM00245">
    <property type="entry name" value="TSPc"/>
    <property type="match status" value="1"/>
</dbReference>
<dbReference type="InterPro" id="IPR036034">
    <property type="entry name" value="PDZ_sf"/>
</dbReference>
<organism evidence="2 3">
    <name type="scientific">Symbiodinium natans</name>
    <dbReference type="NCBI Taxonomy" id="878477"/>
    <lineage>
        <taxon>Eukaryota</taxon>
        <taxon>Sar</taxon>
        <taxon>Alveolata</taxon>
        <taxon>Dinophyceae</taxon>
        <taxon>Suessiales</taxon>
        <taxon>Symbiodiniaceae</taxon>
        <taxon>Symbiodinium</taxon>
    </lineage>
</organism>
<evidence type="ECO:0000259" key="1">
    <source>
        <dbReference type="PROSITE" id="PS50106"/>
    </source>
</evidence>
<dbReference type="Proteomes" id="UP000604046">
    <property type="component" value="Unassembled WGS sequence"/>
</dbReference>
<accession>A0A812MTQ6</accession>
<dbReference type="Pfam" id="PF03572">
    <property type="entry name" value="Peptidase_S41"/>
    <property type="match status" value="2"/>
</dbReference>
<dbReference type="InterPro" id="IPR005151">
    <property type="entry name" value="Tail-specific_protease"/>
</dbReference>
<dbReference type="PANTHER" id="PTHR32060:SF22">
    <property type="entry name" value="CARBOXYL-TERMINAL-PROCESSING PEPTIDASE 3, CHLOROPLASTIC"/>
    <property type="match status" value="1"/>
</dbReference>
<dbReference type="InterPro" id="IPR041489">
    <property type="entry name" value="PDZ_6"/>
</dbReference>
<dbReference type="PANTHER" id="PTHR32060">
    <property type="entry name" value="TAIL-SPECIFIC PROTEASE"/>
    <property type="match status" value="1"/>
</dbReference>
<dbReference type="GO" id="GO:0008236">
    <property type="term" value="F:serine-type peptidase activity"/>
    <property type="evidence" value="ECO:0007669"/>
    <property type="project" value="InterPro"/>
</dbReference>
<keyword evidence="3" id="KW-1185">Reference proteome</keyword>
<dbReference type="Gene3D" id="3.90.226.10">
    <property type="entry name" value="2-enoyl-CoA Hydratase, Chain A, domain 1"/>
    <property type="match status" value="1"/>
</dbReference>
<dbReference type="Pfam" id="PF17820">
    <property type="entry name" value="PDZ_6"/>
    <property type="match status" value="1"/>
</dbReference>
<dbReference type="GO" id="GO:0006508">
    <property type="term" value="P:proteolysis"/>
    <property type="evidence" value="ECO:0007669"/>
    <property type="project" value="InterPro"/>
</dbReference>
<dbReference type="PROSITE" id="PS50106">
    <property type="entry name" value="PDZ"/>
    <property type="match status" value="1"/>
</dbReference>
<gene>
    <name evidence="2" type="primary">CTPA3</name>
    <name evidence="2" type="ORF">SNAT2548_LOCUS14958</name>
</gene>
<dbReference type="Gene3D" id="2.30.42.10">
    <property type="match status" value="1"/>
</dbReference>
<dbReference type="Gene3D" id="3.30.750.44">
    <property type="match status" value="1"/>
</dbReference>
<dbReference type="SUPFAM" id="SSF50156">
    <property type="entry name" value="PDZ domain-like"/>
    <property type="match status" value="1"/>
</dbReference>
<sequence>MGGSDAEAVSHWSWPAPGATLHLPAASLLQREAFSCAVVVAPPMFFQVRFPKAMRTTHPAEKWQLTVSGRRQLVQGAVALATCQPAVAWTLRPRNNAEFVRDIVQQVVAEAPGSPRNQADLPDEEQVLLQIWTAACMYGLDAELIKAGGRGEWESALLEGLRDLRATRWADGIQWLGDTLLSNFGVNPTWDGREHTSKRLIDAADRLLEKLGDPYAQYYPPEEWTEMTQVAEGGDVAGIGVAFSQDTTRGRGGSPEVVAVINGSSAASAGVMVGDRLVEVDGQSVRVPADAARWIPGRPGTWANVKFQRKASEGGSSEYSLTLQRQPMRVEPVEFRVPSHGVGYIRIISFNGPDVLKPLHRTLQDVARQRLRYLVLDLRDNRGGRLSDAQRATSELQQQLMDKRIEGLAVLVNAKSASASEMMAAELRRAKVPVVFCGDGVPKTFGKAEEQEAIELSDGGALLLTTSRWAAEGFSGVAADVACGCSSNLQSAACETTDWEHCIRCAASIVAEGGAATSASWKRLPC</sequence>
<dbReference type="OrthoDB" id="43580at2759"/>
<protein>
    <submittedName>
        <fullName evidence="2">CTPA3 protein</fullName>
    </submittedName>
</protein>
<dbReference type="AlphaFoldDB" id="A0A812MTQ6"/>
<dbReference type="GO" id="GO:0004175">
    <property type="term" value="F:endopeptidase activity"/>
    <property type="evidence" value="ECO:0007669"/>
    <property type="project" value="TreeGrafter"/>
</dbReference>
<feature type="domain" description="PDZ" evidence="1">
    <location>
        <begin position="224"/>
        <end position="286"/>
    </location>
</feature>
<dbReference type="InterPro" id="IPR029045">
    <property type="entry name" value="ClpP/crotonase-like_dom_sf"/>
</dbReference>
<evidence type="ECO:0000313" key="3">
    <source>
        <dbReference type="Proteomes" id="UP000604046"/>
    </source>
</evidence>